<feature type="domain" description="Apple" evidence="1">
    <location>
        <begin position="39"/>
        <end position="69"/>
    </location>
</feature>
<protein>
    <recommendedName>
        <fullName evidence="1">Apple domain-containing protein</fullName>
    </recommendedName>
</protein>
<evidence type="ECO:0000313" key="2">
    <source>
        <dbReference type="EMBL" id="RNA24929.1"/>
    </source>
</evidence>
<reference evidence="2 3" key="1">
    <citation type="journal article" date="2018" name="Sci. Rep.">
        <title>Genomic signatures of local adaptation to the degree of environmental predictability in rotifers.</title>
        <authorList>
            <person name="Franch-Gras L."/>
            <person name="Hahn C."/>
            <person name="Garcia-Roger E.M."/>
            <person name="Carmona M.J."/>
            <person name="Serra M."/>
            <person name="Gomez A."/>
        </authorList>
    </citation>
    <scope>NUCLEOTIDE SEQUENCE [LARGE SCALE GENOMIC DNA]</scope>
    <source>
        <strain evidence="2">HYR1</strain>
    </source>
</reference>
<comment type="caution">
    <text evidence="2">The sequence shown here is derived from an EMBL/GenBank/DDBJ whole genome shotgun (WGS) entry which is preliminary data.</text>
</comment>
<evidence type="ECO:0000259" key="1">
    <source>
        <dbReference type="Pfam" id="PF00024"/>
    </source>
</evidence>
<dbReference type="Proteomes" id="UP000276133">
    <property type="component" value="Unassembled WGS sequence"/>
</dbReference>
<name>A0A3M7RN83_BRAPC</name>
<dbReference type="InterPro" id="IPR003609">
    <property type="entry name" value="Pan_app"/>
</dbReference>
<dbReference type="EMBL" id="REGN01003015">
    <property type="protein sequence ID" value="RNA24929.1"/>
    <property type="molecule type" value="Genomic_DNA"/>
</dbReference>
<gene>
    <name evidence="2" type="ORF">BpHYR1_040528</name>
</gene>
<dbReference type="AlphaFoldDB" id="A0A3M7RN83"/>
<accession>A0A3M7RN83</accession>
<keyword evidence="3" id="KW-1185">Reference proteome</keyword>
<evidence type="ECO:0000313" key="3">
    <source>
        <dbReference type="Proteomes" id="UP000276133"/>
    </source>
</evidence>
<organism evidence="2 3">
    <name type="scientific">Brachionus plicatilis</name>
    <name type="common">Marine rotifer</name>
    <name type="synonym">Brachionus muelleri</name>
    <dbReference type="NCBI Taxonomy" id="10195"/>
    <lineage>
        <taxon>Eukaryota</taxon>
        <taxon>Metazoa</taxon>
        <taxon>Spiralia</taxon>
        <taxon>Gnathifera</taxon>
        <taxon>Rotifera</taxon>
        <taxon>Eurotatoria</taxon>
        <taxon>Monogononta</taxon>
        <taxon>Pseudotrocha</taxon>
        <taxon>Ploima</taxon>
        <taxon>Brachionidae</taxon>
        <taxon>Brachionus</taxon>
    </lineage>
</organism>
<proteinExistence type="predicted"/>
<sequence length="92" mass="10773">MDTNIIVSQKESIFFKITDQIDQKNFYSVTKINGSKILGTQIECMAYCLKNEDCKFANFNNNQCVTYKSLSYHHDILNGTFWMREAKPKYVN</sequence>
<dbReference type="Pfam" id="PF00024">
    <property type="entry name" value="PAN_1"/>
    <property type="match status" value="1"/>
</dbReference>